<dbReference type="STRING" id="349064.SAMN05660429_01318"/>
<dbReference type="RefSeq" id="WP_093328652.1">
    <property type="nucleotide sequence ID" value="NZ_AP027363.1"/>
</dbReference>
<proteinExistence type="predicted"/>
<feature type="chain" id="PRO_5011492112" evidence="1">
    <location>
        <begin position="19"/>
        <end position="112"/>
    </location>
</feature>
<sequence length="112" mass="12803">MKKLVYAALVLFSAVSIADTQAEINYLLAQVSSSNCKFERNGKKYEAKDAVKHIKKKYDYFEADIETAEDFIKLSATKSTMSGKYYMMHCPSQKPVKSEQWLLSKLADYRAL</sequence>
<keyword evidence="1" id="KW-0732">Signal</keyword>
<accession>A0A1I0CT59</accession>
<dbReference type="InterPro" id="IPR035242">
    <property type="entry name" value="DUF5329"/>
</dbReference>
<name>A0A1I0CT59_THASX</name>
<feature type="signal peptide" evidence="1">
    <location>
        <begin position="1"/>
        <end position="18"/>
    </location>
</feature>
<keyword evidence="3" id="KW-1185">Reference proteome</keyword>
<dbReference type="Pfam" id="PF17263">
    <property type="entry name" value="DUF5329"/>
    <property type="match status" value="1"/>
</dbReference>
<evidence type="ECO:0000256" key="1">
    <source>
        <dbReference type="SAM" id="SignalP"/>
    </source>
</evidence>
<dbReference type="OrthoDB" id="344871at2"/>
<organism evidence="2 3">
    <name type="scientific">Thalassotalea agarivorans</name>
    <name type="common">Thalassomonas agarivorans</name>
    <dbReference type="NCBI Taxonomy" id="349064"/>
    <lineage>
        <taxon>Bacteria</taxon>
        <taxon>Pseudomonadati</taxon>
        <taxon>Pseudomonadota</taxon>
        <taxon>Gammaproteobacteria</taxon>
        <taxon>Alteromonadales</taxon>
        <taxon>Colwelliaceae</taxon>
        <taxon>Thalassotalea</taxon>
    </lineage>
</organism>
<reference evidence="2 3" key="1">
    <citation type="submission" date="2016-10" db="EMBL/GenBank/DDBJ databases">
        <authorList>
            <person name="de Groot N.N."/>
        </authorList>
    </citation>
    <scope>NUCLEOTIDE SEQUENCE [LARGE SCALE GENOMIC DNA]</scope>
    <source>
        <strain evidence="2 3">DSM 19706</strain>
    </source>
</reference>
<gene>
    <name evidence="2" type="ORF">SAMN05660429_01318</name>
</gene>
<evidence type="ECO:0000313" key="2">
    <source>
        <dbReference type="EMBL" id="SET22858.1"/>
    </source>
</evidence>
<dbReference type="Proteomes" id="UP000199308">
    <property type="component" value="Unassembled WGS sequence"/>
</dbReference>
<protein>
    <submittedName>
        <fullName evidence="2">Uncharacterized protein</fullName>
    </submittedName>
</protein>
<dbReference type="AlphaFoldDB" id="A0A1I0CT59"/>
<evidence type="ECO:0000313" key="3">
    <source>
        <dbReference type="Proteomes" id="UP000199308"/>
    </source>
</evidence>
<dbReference type="EMBL" id="FOHK01000005">
    <property type="protein sequence ID" value="SET22858.1"/>
    <property type="molecule type" value="Genomic_DNA"/>
</dbReference>